<evidence type="ECO:0000256" key="2">
    <source>
        <dbReference type="ARBA" id="ARBA00005600"/>
    </source>
</evidence>
<dbReference type="PANTHER" id="PTHR11437">
    <property type="entry name" value="RIBONUCLEASE"/>
    <property type="match status" value="1"/>
</dbReference>
<keyword evidence="6 10" id="KW-0255">Endonuclease</keyword>
<dbReference type="Pfam" id="PF00074">
    <property type="entry name" value="RnaseA"/>
    <property type="match status" value="1"/>
</dbReference>
<organism evidence="12 13">
    <name type="scientific">Balaenoptera acutorostrata</name>
    <name type="common">Common minke whale</name>
    <name type="synonym">Balaena rostrata</name>
    <dbReference type="NCBI Taxonomy" id="9767"/>
    <lineage>
        <taxon>Eukaryota</taxon>
        <taxon>Metazoa</taxon>
        <taxon>Chordata</taxon>
        <taxon>Craniata</taxon>
        <taxon>Vertebrata</taxon>
        <taxon>Euteleostomi</taxon>
        <taxon>Mammalia</taxon>
        <taxon>Eutheria</taxon>
        <taxon>Laurasiatheria</taxon>
        <taxon>Artiodactyla</taxon>
        <taxon>Whippomorpha</taxon>
        <taxon>Cetacea</taxon>
        <taxon>Mysticeti</taxon>
        <taxon>Balaenopteridae</taxon>
        <taxon>Balaenoptera</taxon>
    </lineage>
</organism>
<dbReference type="InterPro" id="IPR023411">
    <property type="entry name" value="RNaseA_AS"/>
</dbReference>
<evidence type="ECO:0000256" key="9">
    <source>
        <dbReference type="ARBA" id="ARBA00023180"/>
    </source>
</evidence>
<dbReference type="CDD" id="cd06265">
    <property type="entry name" value="RNase_A_canonical"/>
    <property type="match status" value="1"/>
</dbReference>
<dbReference type="InParanoid" id="A0A383ZZQ0"/>
<name>A0A383ZZQ0_BALAC</name>
<evidence type="ECO:0000259" key="11">
    <source>
        <dbReference type="SMART" id="SM00092"/>
    </source>
</evidence>
<keyword evidence="5 10" id="KW-0732">Signal</keyword>
<dbReference type="AlphaFoldDB" id="A0A383ZZQ0"/>
<protein>
    <submittedName>
        <fullName evidence="13">Non-secretory ribonuclease</fullName>
    </submittedName>
</protein>
<dbReference type="Gene3D" id="3.10.130.10">
    <property type="entry name" value="Ribonuclease A-like domain"/>
    <property type="match status" value="1"/>
</dbReference>
<dbReference type="GO" id="GO:0006935">
    <property type="term" value="P:chemotaxis"/>
    <property type="evidence" value="ECO:0007669"/>
    <property type="project" value="TreeGrafter"/>
</dbReference>
<feature type="signal peptide" evidence="10">
    <location>
        <begin position="1"/>
        <end position="27"/>
    </location>
</feature>
<accession>A0A383ZZQ0</accession>
<comment type="subcellular location">
    <subcellularLocation>
        <location evidence="1">Secreted</location>
    </subcellularLocation>
</comment>
<dbReference type="STRING" id="310752.A0A383ZZQ0"/>
<dbReference type="GO" id="GO:0004519">
    <property type="term" value="F:endonuclease activity"/>
    <property type="evidence" value="ECO:0007669"/>
    <property type="project" value="UniProtKB-KW"/>
</dbReference>
<dbReference type="GO" id="GO:0005615">
    <property type="term" value="C:extracellular space"/>
    <property type="evidence" value="ECO:0007669"/>
    <property type="project" value="TreeGrafter"/>
</dbReference>
<dbReference type="PANTHER" id="PTHR11437:SF3">
    <property type="entry name" value="EOSINOPHIL CATIONIC PROTEIN"/>
    <property type="match status" value="1"/>
</dbReference>
<dbReference type="KEGG" id="bacu:103015486"/>
<evidence type="ECO:0000256" key="8">
    <source>
        <dbReference type="ARBA" id="ARBA00023157"/>
    </source>
</evidence>
<sequence>MVPRQQNARLPLFLLLGLLGMVISLHAQPPNLTWAQWFEIQHINMAHPQCSDAMQVVNRYRMGMVNRRRMVCKDQNTFLRTTFAEVAHVCTTENVRCPTSRSMNCHNSSVQVPVTYCNLTRNARRYMDCRYTQTQAQRIYIIACNNRSPRDNATYPVVPVHLDAII</sequence>
<keyword evidence="4 10" id="KW-0540">Nuclease</keyword>
<dbReference type="GO" id="GO:0016787">
    <property type="term" value="F:hydrolase activity"/>
    <property type="evidence" value="ECO:0007669"/>
    <property type="project" value="UniProtKB-KW"/>
</dbReference>
<keyword evidence="7 10" id="KW-0378">Hydrolase</keyword>
<dbReference type="GeneID" id="103015486"/>
<dbReference type="GO" id="GO:0050830">
    <property type="term" value="P:defense response to Gram-positive bacterium"/>
    <property type="evidence" value="ECO:0007669"/>
    <property type="project" value="TreeGrafter"/>
</dbReference>
<dbReference type="SMART" id="SM00092">
    <property type="entry name" value="RNAse_Pc"/>
    <property type="match status" value="1"/>
</dbReference>
<dbReference type="GO" id="GO:0004540">
    <property type="term" value="F:RNA nuclease activity"/>
    <property type="evidence" value="ECO:0007669"/>
    <property type="project" value="TreeGrafter"/>
</dbReference>
<dbReference type="RefSeq" id="XP_007180556.2">
    <property type="nucleotide sequence ID" value="XM_007180494.2"/>
</dbReference>
<evidence type="ECO:0000256" key="6">
    <source>
        <dbReference type="ARBA" id="ARBA00022759"/>
    </source>
</evidence>
<evidence type="ECO:0000256" key="7">
    <source>
        <dbReference type="ARBA" id="ARBA00022801"/>
    </source>
</evidence>
<keyword evidence="3" id="KW-0964">Secreted</keyword>
<comment type="similarity">
    <text evidence="2 10">Belongs to the pancreatic ribonuclease family.</text>
</comment>
<evidence type="ECO:0000256" key="5">
    <source>
        <dbReference type="ARBA" id="ARBA00022729"/>
    </source>
</evidence>
<evidence type="ECO:0000256" key="1">
    <source>
        <dbReference type="ARBA" id="ARBA00004613"/>
    </source>
</evidence>
<keyword evidence="8" id="KW-1015">Disulfide bond</keyword>
<reference evidence="13" key="1">
    <citation type="submission" date="2025-08" db="UniProtKB">
        <authorList>
            <consortium name="RefSeq"/>
        </authorList>
    </citation>
    <scope>IDENTIFICATION</scope>
</reference>
<proteinExistence type="inferred from homology"/>
<dbReference type="GO" id="GO:0002227">
    <property type="term" value="P:innate immune response in mucosa"/>
    <property type="evidence" value="ECO:0007669"/>
    <property type="project" value="TreeGrafter"/>
</dbReference>
<evidence type="ECO:0000313" key="13">
    <source>
        <dbReference type="RefSeq" id="XP_007180556.2"/>
    </source>
</evidence>
<feature type="chain" id="PRO_5044959476" evidence="10">
    <location>
        <begin position="28"/>
        <end position="166"/>
    </location>
</feature>
<evidence type="ECO:0000256" key="4">
    <source>
        <dbReference type="ARBA" id="ARBA00022722"/>
    </source>
</evidence>
<evidence type="ECO:0000256" key="10">
    <source>
        <dbReference type="RuleBase" id="RU000651"/>
    </source>
</evidence>
<dbReference type="FunCoup" id="A0A383ZZQ0">
    <property type="interactions" value="21"/>
</dbReference>
<dbReference type="InterPro" id="IPR001427">
    <property type="entry name" value="RNaseA"/>
</dbReference>
<evidence type="ECO:0000256" key="3">
    <source>
        <dbReference type="ARBA" id="ARBA00022525"/>
    </source>
</evidence>
<dbReference type="GO" id="GO:0003676">
    <property type="term" value="F:nucleic acid binding"/>
    <property type="evidence" value="ECO:0007669"/>
    <property type="project" value="InterPro"/>
</dbReference>
<dbReference type="SUPFAM" id="SSF54076">
    <property type="entry name" value="RNase A-like"/>
    <property type="match status" value="1"/>
</dbReference>
<dbReference type="Proteomes" id="UP001652580">
    <property type="component" value="Chromosome 3"/>
</dbReference>
<keyword evidence="12" id="KW-1185">Reference proteome</keyword>
<keyword evidence="9" id="KW-0325">Glycoprotein</keyword>
<dbReference type="InterPro" id="IPR036816">
    <property type="entry name" value="RNaseA-like_dom_sf"/>
</dbReference>
<dbReference type="InterPro" id="IPR023412">
    <property type="entry name" value="RNaseA_domain"/>
</dbReference>
<dbReference type="PROSITE" id="PS00127">
    <property type="entry name" value="RNASE_PANCREATIC"/>
    <property type="match status" value="1"/>
</dbReference>
<evidence type="ECO:0000313" key="12">
    <source>
        <dbReference type="Proteomes" id="UP001652580"/>
    </source>
</evidence>
<dbReference type="PRINTS" id="PR00794">
    <property type="entry name" value="RIBONUCLEASE"/>
</dbReference>
<gene>
    <name evidence="13" type="primary">LOC103015486</name>
</gene>
<feature type="domain" description="Ribonuclease A-domain" evidence="11">
    <location>
        <begin position="31"/>
        <end position="166"/>
    </location>
</feature>